<reference evidence="6 7" key="1">
    <citation type="submission" date="2020-08" db="EMBL/GenBank/DDBJ databases">
        <title>Genomic Encyclopedia of Type Strains, Phase IV (KMG-IV): sequencing the most valuable type-strain genomes for metagenomic binning, comparative biology and taxonomic classification.</title>
        <authorList>
            <person name="Goeker M."/>
        </authorList>
    </citation>
    <scope>NUCLEOTIDE SEQUENCE [LARGE SCALE GENOMIC DNA]</scope>
    <source>
        <strain evidence="6 7">DSM 16268</strain>
    </source>
</reference>
<protein>
    <recommendedName>
        <fullName evidence="5">Ribosomal RNA large subunit methyltransferase H</fullName>
        <ecNumber evidence="5">2.1.1.177</ecNumber>
    </recommendedName>
    <alternativeName>
        <fullName evidence="5">23S rRNA (pseudouridine1915-N3)-methyltransferase</fullName>
    </alternativeName>
    <alternativeName>
        <fullName evidence="5">23S rRNA m3Psi1915 methyltransferase</fullName>
    </alternativeName>
    <alternativeName>
        <fullName evidence="5">rRNA (pseudouridine-N3-)-methyltransferase RlmH</fullName>
    </alternativeName>
</protein>
<keyword evidence="5" id="KW-0698">rRNA processing</keyword>
<evidence type="ECO:0000313" key="7">
    <source>
        <dbReference type="Proteomes" id="UP000523821"/>
    </source>
</evidence>
<gene>
    <name evidence="5" type="primary">rlmH</name>
    <name evidence="6" type="ORF">GGQ63_002563</name>
</gene>
<comment type="subunit">
    <text evidence="5">Homodimer.</text>
</comment>
<dbReference type="GO" id="GO:0070038">
    <property type="term" value="F:rRNA (pseudouridine-N3-)-methyltransferase activity"/>
    <property type="evidence" value="ECO:0007669"/>
    <property type="project" value="UniProtKB-UniRule"/>
</dbReference>
<dbReference type="InterPro" id="IPR029026">
    <property type="entry name" value="tRNA_m1G_MTases_N"/>
</dbReference>
<dbReference type="PANTHER" id="PTHR33603:SF1">
    <property type="entry name" value="RIBOSOMAL RNA LARGE SUBUNIT METHYLTRANSFERASE H"/>
    <property type="match status" value="1"/>
</dbReference>
<dbReference type="HAMAP" id="MF_00658">
    <property type="entry name" value="23SrRNA_methyltr_H"/>
    <property type="match status" value="1"/>
</dbReference>
<sequence>MTIAAVGRLKAGPDRALVERYVERATQAGRSQGLTLALRELAEGRSAQVAARMREEADGLLAAVPADAALVALDERGENLSSTDFADRLAVLRDRGTRDLVFAIGGADGLDPSLRQRAGLLLSFGRMTWPHQIVRLMLAEQIYRAVTILSGHPYHRA</sequence>
<feature type="binding site" evidence="5">
    <location>
        <position position="73"/>
    </location>
    <ligand>
        <name>S-adenosyl-L-methionine</name>
        <dbReference type="ChEBI" id="CHEBI:59789"/>
    </ligand>
</feature>
<keyword evidence="2 5" id="KW-0808">Transferase</keyword>
<keyword evidence="7" id="KW-1185">Reference proteome</keyword>
<dbReference type="SUPFAM" id="SSF75217">
    <property type="entry name" value="alpha/beta knot"/>
    <property type="match status" value="1"/>
</dbReference>
<dbReference type="Gene3D" id="3.40.1280.10">
    <property type="match status" value="1"/>
</dbReference>
<dbReference type="InterPro" id="IPR003742">
    <property type="entry name" value="RlmH-like"/>
</dbReference>
<comment type="subcellular location">
    <subcellularLocation>
        <location evidence="5">Cytoplasm</location>
    </subcellularLocation>
</comment>
<dbReference type="Proteomes" id="UP000523821">
    <property type="component" value="Unassembled WGS sequence"/>
</dbReference>
<evidence type="ECO:0000256" key="1">
    <source>
        <dbReference type="ARBA" id="ARBA00022603"/>
    </source>
</evidence>
<dbReference type="Pfam" id="PF02590">
    <property type="entry name" value="SPOUT_MTase"/>
    <property type="match status" value="1"/>
</dbReference>
<dbReference type="EMBL" id="JACHOO010000005">
    <property type="protein sequence ID" value="MBB5753493.1"/>
    <property type="molecule type" value="Genomic_DNA"/>
</dbReference>
<proteinExistence type="inferred from homology"/>
<dbReference type="AlphaFoldDB" id="A0A7W9FMN7"/>
<dbReference type="PIRSF" id="PIRSF004505">
    <property type="entry name" value="MT_bac"/>
    <property type="match status" value="1"/>
</dbReference>
<comment type="caution">
    <text evidence="6">The sequence shown here is derived from an EMBL/GenBank/DDBJ whole genome shotgun (WGS) entry which is preliminary data.</text>
</comment>
<keyword evidence="3 5" id="KW-0949">S-adenosyl-L-methionine</keyword>
<evidence type="ECO:0000256" key="2">
    <source>
        <dbReference type="ARBA" id="ARBA00022679"/>
    </source>
</evidence>
<comment type="similarity">
    <text evidence="4 5">Belongs to the RNA methyltransferase RlmH family.</text>
</comment>
<feature type="binding site" evidence="5">
    <location>
        <begin position="124"/>
        <end position="129"/>
    </location>
    <ligand>
        <name>S-adenosyl-L-methionine</name>
        <dbReference type="ChEBI" id="CHEBI:59789"/>
    </ligand>
</feature>
<dbReference type="PANTHER" id="PTHR33603">
    <property type="entry name" value="METHYLTRANSFERASE"/>
    <property type="match status" value="1"/>
</dbReference>
<feature type="binding site" evidence="5">
    <location>
        <position position="105"/>
    </location>
    <ligand>
        <name>S-adenosyl-L-methionine</name>
        <dbReference type="ChEBI" id="CHEBI:59789"/>
    </ligand>
</feature>
<keyword evidence="1 5" id="KW-0489">Methyltransferase</keyword>
<evidence type="ECO:0000256" key="4">
    <source>
        <dbReference type="ARBA" id="ARBA00038303"/>
    </source>
</evidence>
<dbReference type="NCBIfam" id="NF000989">
    <property type="entry name" value="PRK00103.2-3"/>
    <property type="match status" value="1"/>
</dbReference>
<dbReference type="InterPro" id="IPR029028">
    <property type="entry name" value="Alpha/beta_knot_MTases"/>
</dbReference>
<comment type="function">
    <text evidence="5">Specifically methylates the pseudouridine at position 1915 (m3Psi1915) in 23S rRNA.</text>
</comment>
<dbReference type="GO" id="GO:0005737">
    <property type="term" value="C:cytoplasm"/>
    <property type="evidence" value="ECO:0007669"/>
    <property type="project" value="UniProtKB-SubCell"/>
</dbReference>
<dbReference type="CDD" id="cd18081">
    <property type="entry name" value="RlmH-like"/>
    <property type="match status" value="1"/>
</dbReference>
<organism evidence="6 7">
    <name type="scientific">Prosthecomicrobium pneumaticum</name>
    <dbReference type="NCBI Taxonomy" id="81895"/>
    <lineage>
        <taxon>Bacteria</taxon>
        <taxon>Pseudomonadati</taxon>
        <taxon>Pseudomonadota</taxon>
        <taxon>Alphaproteobacteria</taxon>
        <taxon>Hyphomicrobiales</taxon>
        <taxon>Kaistiaceae</taxon>
        <taxon>Prosthecomicrobium</taxon>
    </lineage>
</organism>
<keyword evidence="5" id="KW-0963">Cytoplasm</keyword>
<evidence type="ECO:0000313" key="6">
    <source>
        <dbReference type="EMBL" id="MBB5753493.1"/>
    </source>
</evidence>
<dbReference type="EC" id="2.1.1.177" evidence="5"/>
<accession>A0A7W9FMN7</accession>
<evidence type="ECO:0000256" key="3">
    <source>
        <dbReference type="ARBA" id="ARBA00022691"/>
    </source>
</evidence>
<name>A0A7W9FMN7_9HYPH</name>
<comment type="catalytic activity">
    <reaction evidence="5">
        <text>pseudouridine(1915) in 23S rRNA + S-adenosyl-L-methionine = N(3)-methylpseudouridine(1915) in 23S rRNA + S-adenosyl-L-homocysteine + H(+)</text>
        <dbReference type="Rhea" id="RHEA:42752"/>
        <dbReference type="Rhea" id="RHEA-COMP:10221"/>
        <dbReference type="Rhea" id="RHEA-COMP:10222"/>
        <dbReference type="ChEBI" id="CHEBI:15378"/>
        <dbReference type="ChEBI" id="CHEBI:57856"/>
        <dbReference type="ChEBI" id="CHEBI:59789"/>
        <dbReference type="ChEBI" id="CHEBI:65314"/>
        <dbReference type="ChEBI" id="CHEBI:74486"/>
        <dbReference type="EC" id="2.1.1.177"/>
    </reaction>
</comment>
<evidence type="ECO:0000256" key="5">
    <source>
        <dbReference type="HAMAP-Rule" id="MF_00658"/>
    </source>
</evidence>